<dbReference type="EnsemblPlants" id="AET5Gv20628600.1">
    <property type="protein sequence ID" value="AET5Gv20628600.1"/>
    <property type="gene ID" value="AET5Gv20628600"/>
</dbReference>
<reference evidence="1" key="3">
    <citation type="journal article" date="2017" name="Nature">
        <title>Genome sequence of the progenitor of the wheat D genome Aegilops tauschii.</title>
        <authorList>
            <person name="Luo M.C."/>
            <person name="Gu Y.Q."/>
            <person name="Puiu D."/>
            <person name="Wang H."/>
            <person name="Twardziok S.O."/>
            <person name="Deal K.R."/>
            <person name="Huo N."/>
            <person name="Zhu T."/>
            <person name="Wang L."/>
            <person name="Wang Y."/>
            <person name="McGuire P.E."/>
            <person name="Liu S."/>
            <person name="Long H."/>
            <person name="Ramasamy R.K."/>
            <person name="Rodriguez J.C."/>
            <person name="Van S.L."/>
            <person name="Yuan L."/>
            <person name="Wang Z."/>
            <person name="Xia Z."/>
            <person name="Xiao L."/>
            <person name="Anderson O.D."/>
            <person name="Ouyang S."/>
            <person name="Liang Y."/>
            <person name="Zimin A.V."/>
            <person name="Pertea G."/>
            <person name="Qi P."/>
            <person name="Bennetzen J.L."/>
            <person name="Dai X."/>
            <person name="Dawson M.W."/>
            <person name="Muller H.G."/>
            <person name="Kugler K."/>
            <person name="Rivarola-Duarte L."/>
            <person name="Spannagl M."/>
            <person name="Mayer K.F.X."/>
            <person name="Lu F.H."/>
            <person name="Bevan M.W."/>
            <person name="Leroy P."/>
            <person name="Li P."/>
            <person name="You F.M."/>
            <person name="Sun Q."/>
            <person name="Liu Z."/>
            <person name="Lyons E."/>
            <person name="Wicker T."/>
            <person name="Salzberg S.L."/>
            <person name="Devos K.M."/>
            <person name="Dvorak J."/>
        </authorList>
    </citation>
    <scope>NUCLEOTIDE SEQUENCE [LARGE SCALE GENOMIC DNA]</scope>
    <source>
        <strain evidence="1">cv. AL8/78</strain>
    </source>
</reference>
<dbReference type="Proteomes" id="UP000015105">
    <property type="component" value="Chromosome 5D"/>
</dbReference>
<proteinExistence type="predicted"/>
<name>A0A453L4M8_AEGTS</name>
<keyword evidence="2" id="KW-1185">Reference proteome</keyword>
<reference evidence="2" key="1">
    <citation type="journal article" date="2014" name="Science">
        <title>Ancient hybridizations among the ancestral genomes of bread wheat.</title>
        <authorList>
            <consortium name="International Wheat Genome Sequencing Consortium,"/>
            <person name="Marcussen T."/>
            <person name="Sandve S.R."/>
            <person name="Heier L."/>
            <person name="Spannagl M."/>
            <person name="Pfeifer M."/>
            <person name="Jakobsen K.S."/>
            <person name="Wulff B.B."/>
            <person name="Steuernagel B."/>
            <person name="Mayer K.F."/>
            <person name="Olsen O.A."/>
        </authorList>
    </citation>
    <scope>NUCLEOTIDE SEQUENCE [LARGE SCALE GENOMIC DNA]</scope>
    <source>
        <strain evidence="2">cv. AL8/78</strain>
    </source>
</reference>
<organism evidence="1 2">
    <name type="scientific">Aegilops tauschii subsp. strangulata</name>
    <name type="common">Goatgrass</name>
    <dbReference type="NCBI Taxonomy" id="200361"/>
    <lineage>
        <taxon>Eukaryota</taxon>
        <taxon>Viridiplantae</taxon>
        <taxon>Streptophyta</taxon>
        <taxon>Embryophyta</taxon>
        <taxon>Tracheophyta</taxon>
        <taxon>Spermatophyta</taxon>
        <taxon>Magnoliopsida</taxon>
        <taxon>Liliopsida</taxon>
        <taxon>Poales</taxon>
        <taxon>Poaceae</taxon>
        <taxon>BOP clade</taxon>
        <taxon>Pooideae</taxon>
        <taxon>Triticodae</taxon>
        <taxon>Triticeae</taxon>
        <taxon>Triticinae</taxon>
        <taxon>Aegilops</taxon>
    </lineage>
</organism>
<reference evidence="1" key="4">
    <citation type="submission" date="2019-03" db="UniProtKB">
        <authorList>
            <consortium name="EnsemblPlants"/>
        </authorList>
    </citation>
    <scope>IDENTIFICATION</scope>
</reference>
<evidence type="ECO:0000313" key="1">
    <source>
        <dbReference type="EnsemblPlants" id="AET5Gv20628600.1"/>
    </source>
</evidence>
<accession>A0A453L4M8</accession>
<dbReference type="Gramene" id="AET5Gv20628600.1">
    <property type="protein sequence ID" value="AET5Gv20628600.1"/>
    <property type="gene ID" value="AET5Gv20628600"/>
</dbReference>
<reference evidence="2" key="2">
    <citation type="journal article" date="2017" name="Nat. Plants">
        <title>The Aegilops tauschii genome reveals multiple impacts of transposons.</title>
        <authorList>
            <person name="Zhao G."/>
            <person name="Zou C."/>
            <person name="Li K."/>
            <person name="Wang K."/>
            <person name="Li T."/>
            <person name="Gao L."/>
            <person name="Zhang X."/>
            <person name="Wang H."/>
            <person name="Yang Z."/>
            <person name="Liu X."/>
            <person name="Jiang W."/>
            <person name="Mao L."/>
            <person name="Kong X."/>
            <person name="Jiao Y."/>
            <person name="Jia J."/>
        </authorList>
    </citation>
    <scope>NUCLEOTIDE SEQUENCE [LARGE SCALE GENOMIC DNA]</scope>
    <source>
        <strain evidence="2">cv. AL8/78</strain>
    </source>
</reference>
<reference evidence="1" key="5">
    <citation type="journal article" date="2021" name="G3 (Bethesda)">
        <title>Aegilops tauschii genome assembly Aet v5.0 features greater sequence contiguity and improved annotation.</title>
        <authorList>
            <person name="Wang L."/>
            <person name="Zhu T."/>
            <person name="Rodriguez J.C."/>
            <person name="Deal K.R."/>
            <person name="Dubcovsky J."/>
            <person name="McGuire P.E."/>
            <person name="Lux T."/>
            <person name="Spannagl M."/>
            <person name="Mayer K.F.X."/>
            <person name="Baldrich P."/>
            <person name="Meyers B.C."/>
            <person name="Huo N."/>
            <person name="Gu Y.Q."/>
            <person name="Zhou H."/>
            <person name="Devos K.M."/>
            <person name="Bennetzen J.L."/>
            <person name="Unver T."/>
            <person name="Budak H."/>
            <person name="Gulick P.J."/>
            <person name="Galiba G."/>
            <person name="Kalapos B."/>
            <person name="Nelson D.R."/>
            <person name="Li P."/>
            <person name="You F.M."/>
            <person name="Luo M.C."/>
            <person name="Dvorak J."/>
        </authorList>
    </citation>
    <scope>NUCLEOTIDE SEQUENCE [LARGE SCALE GENOMIC DNA]</scope>
    <source>
        <strain evidence="1">cv. AL8/78</strain>
    </source>
</reference>
<evidence type="ECO:0000313" key="2">
    <source>
        <dbReference type="Proteomes" id="UP000015105"/>
    </source>
</evidence>
<sequence>VKSVMAAAPLLADVRCSFPSPATSPRAHFPPYHRRSESHRLNITVFSDSMFCEQLHASLTCYTRLPLQLRDEQ</sequence>
<protein>
    <submittedName>
        <fullName evidence="1">Uncharacterized protein</fullName>
    </submittedName>
</protein>
<dbReference type="AlphaFoldDB" id="A0A453L4M8"/>